<comment type="caution">
    <text evidence="2">The sequence shown here is derived from an EMBL/GenBank/DDBJ whole genome shotgun (WGS) entry which is preliminary data.</text>
</comment>
<dbReference type="Proteomes" id="UP001183629">
    <property type="component" value="Unassembled WGS sequence"/>
</dbReference>
<keyword evidence="3" id="KW-1185">Reference proteome</keyword>
<reference evidence="2 3" key="1">
    <citation type="submission" date="2023-07" db="EMBL/GenBank/DDBJ databases">
        <title>Sequencing the genomes of 1000 actinobacteria strains.</title>
        <authorList>
            <person name="Klenk H.-P."/>
        </authorList>
    </citation>
    <scope>NUCLEOTIDE SEQUENCE [LARGE SCALE GENOMIC DNA]</scope>
    <source>
        <strain evidence="2 3">DSM 44711</strain>
    </source>
</reference>
<dbReference type="AlphaFoldDB" id="A0AAE3ZVY2"/>
<feature type="region of interest" description="Disordered" evidence="1">
    <location>
        <begin position="1"/>
        <end position="20"/>
    </location>
</feature>
<name>A0AAE3ZVY2_9ACTN</name>
<organism evidence="2 3">
    <name type="scientific">Catenuloplanes niger</name>
    <dbReference type="NCBI Taxonomy" id="587534"/>
    <lineage>
        <taxon>Bacteria</taxon>
        <taxon>Bacillati</taxon>
        <taxon>Actinomycetota</taxon>
        <taxon>Actinomycetes</taxon>
        <taxon>Micromonosporales</taxon>
        <taxon>Micromonosporaceae</taxon>
        <taxon>Catenuloplanes</taxon>
    </lineage>
</organism>
<dbReference type="EMBL" id="JAVDYC010000001">
    <property type="protein sequence ID" value="MDR7327064.1"/>
    <property type="molecule type" value="Genomic_DNA"/>
</dbReference>
<proteinExistence type="predicted"/>
<gene>
    <name evidence="2" type="ORF">J2S44_007314</name>
</gene>
<evidence type="ECO:0000313" key="3">
    <source>
        <dbReference type="Proteomes" id="UP001183629"/>
    </source>
</evidence>
<evidence type="ECO:0000313" key="2">
    <source>
        <dbReference type="EMBL" id="MDR7327064.1"/>
    </source>
</evidence>
<accession>A0AAE3ZVY2</accession>
<sequence>MLFASAGISRDSGNPPKAHHVRTPIGGTLLNPLILYSTVKIIEAILHIEDKITPLAITLFLLML</sequence>
<protein>
    <submittedName>
        <fullName evidence="2">Uncharacterized protein</fullName>
    </submittedName>
</protein>
<evidence type="ECO:0000256" key="1">
    <source>
        <dbReference type="SAM" id="MobiDB-lite"/>
    </source>
</evidence>